<keyword evidence="3" id="KW-1003">Cell membrane</keyword>
<feature type="transmembrane region" description="Helical" evidence="7">
    <location>
        <begin position="48"/>
        <end position="69"/>
    </location>
</feature>
<sequence>MSANEADATATVPTVGRLLFGSCVAAGMLVLAGFFFPQIASGFLSGEYWVALSLLFFGSALGYLAVLPYDGQPFRLSETVGSLRARALTSESLEVSIRNRIDPLVVGTPIVVFVGYFTAASLFPAQTQTTVRTLRVTALGAIGPLLQIIVLLAVVGCAIVIVGKWGDIRLGGPDAKPAYSYPTYFTLIFTAGIAAGIVFWGPAEALFHYRHPPPMFDIAPESAAAAHIALITTLFHWGVSAWSAYAMVGIPVAYVVYEHDAPLRFSSILLPILGADGLESPWSRGLDTLAVLATIGGVGTSIALLSKQFLAGIAFHWGLTQTNTAVVIFVIGLTGIYAISAASGLQRGIRRIAAVNIGLFVLFAIVLTLVGPITVATIAQTQTGTNAIVDYTRHFLTLSLGAMTSAPESWATVWTVWNWAWWFSWAPFAGLFIAAISRGRRLRTVVATAVGATSMATLMWFLVFTQVSLTAQRQGTARLLTAVAARGGDEAVVGFTLLSSLPLADFLLFIFLALIIVFIVTSADTATLITAFLGARRGITPSRRAMFLWAGLQALVAIGVTLFGGGSSLQTLTVLTGAPIAVIAMTATSGVFIHLARDNQPTEYTALWTKISSRLPHVQQHHDIDPPGQDEE</sequence>
<comment type="subcellular location">
    <subcellularLocation>
        <location evidence="1">Cell membrane</location>
        <topology evidence="1">Multi-pass membrane protein</topology>
    </subcellularLocation>
</comment>
<keyword evidence="5 7" id="KW-1133">Transmembrane helix</keyword>
<keyword evidence="6 7" id="KW-0472">Membrane</keyword>
<reference evidence="8 9" key="1">
    <citation type="journal article" date="2013" name="PLoS ONE">
        <title>Assembly-driven community genomics of a hypersaline microbial ecosystem.</title>
        <authorList>
            <person name="Podell S."/>
            <person name="Ugalde J.A."/>
            <person name="Narasingarao P."/>
            <person name="Banfield J.F."/>
            <person name="Heidelberg K.B."/>
            <person name="Allen E.E."/>
        </authorList>
    </citation>
    <scope>NUCLEOTIDE SEQUENCE [LARGE SCALE GENOMIC DNA]</scope>
    <source>
        <strain evidence="9">J07HQW1</strain>
    </source>
</reference>
<feature type="transmembrane region" description="Helical" evidence="7">
    <location>
        <begin position="285"/>
        <end position="305"/>
    </location>
</feature>
<feature type="transmembrane region" description="Helical" evidence="7">
    <location>
        <begin position="545"/>
        <end position="566"/>
    </location>
</feature>
<feature type="transmembrane region" description="Helical" evidence="7">
    <location>
        <begin position="228"/>
        <end position="255"/>
    </location>
</feature>
<feature type="transmembrane region" description="Helical" evidence="7">
    <location>
        <begin position="357"/>
        <end position="379"/>
    </location>
</feature>
<accession>U1MQG0</accession>
<dbReference type="PANTHER" id="PTHR30047:SF12">
    <property type="entry name" value="BCCT-FAMILY TRANSPORTER"/>
    <property type="match status" value="1"/>
</dbReference>
<name>U1MQG0_9EURY</name>
<evidence type="ECO:0000313" key="8">
    <source>
        <dbReference type="EMBL" id="ERG92274.1"/>
    </source>
</evidence>
<feature type="transmembrane region" description="Helical" evidence="7">
    <location>
        <begin position="419"/>
        <end position="437"/>
    </location>
</feature>
<evidence type="ECO:0000313" key="9">
    <source>
        <dbReference type="Proteomes" id="UP000030649"/>
    </source>
</evidence>
<evidence type="ECO:0000256" key="2">
    <source>
        <dbReference type="ARBA" id="ARBA00022448"/>
    </source>
</evidence>
<feature type="transmembrane region" description="Helical" evidence="7">
    <location>
        <begin position="325"/>
        <end position="345"/>
    </location>
</feature>
<evidence type="ECO:0000256" key="4">
    <source>
        <dbReference type="ARBA" id="ARBA00022692"/>
    </source>
</evidence>
<feature type="transmembrane region" description="Helical" evidence="7">
    <location>
        <begin position="444"/>
        <end position="463"/>
    </location>
</feature>
<feature type="transmembrane region" description="Helical" evidence="7">
    <location>
        <begin position="136"/>
        <end position="163"/>
    </location>
</feature>
<evidence type="ECO:0000256" key="5">
    <source>
        <dbReference type="ARBA" id="ARBA00022989"/>
    </source>
</evidence>
<keyword evidence="4 7" id="KW-0812">Transmembrane</keyword>
<dbReference type="GO" id="GO:0005886">
    <property type="term" value="C:plasma membrane"/>
    <property type="evidence" value="ECO:0007669"/>
    <property type="project" value="UniProtKB-SubCell"/>
</dbReference>
<dbReference type="STRING" id="1238424.J07HQW1_02309"/>
<feature type="transmembrane region" description="Helical" evidence="7">
    <location>
        <begin position="506"/>
        <end position="533"/>
    </location>
</feature>
<dbReference type="Pfam" id="PF02028">
    <property type="entry name" value="BCCT"/>
    <property type="match status" value="1"/>
</dbReference>
<dbReference type="AlphaFoldDB" id="U1MQG0"/>
<evidence type="ECO:0000256" key="7">
    <source>
        <dbReference type="SAM" id="Phobius"/>
    </source>
</evidence>
<gene>
    <name evidence="8" type="ORF">J07HQW1_02309</name>
</gene>
<dbReference type="InterPro" id="IPR000060">
    <property type="entry name" value="BCCT_transptr"/>
</dbReference>
<protein>
    <submittedName>
        <fullName evidence="8">Choline-glycine betaine transporter</fullName>
    </submittedName>
</protein>
<evidence type="ECO:0000256" key="3">
    <source>
        <dbReference type="ARBA" id="ARBA00022475"/>
    </source>
</evidence>
<proteinExistence type="predicted"/>
<evidence type="ECO:0000256" key="6">
    <source>
        <dbReference type="ARBA" id="ARBA00023136"/>
    </source>
</evidence>
<dbReference type="HOGENOM" id="CLU_010118_6_2_2"/>
<feature type="transmembrane region" description="Helical" evidence="7">
    <location>
        <begin position="104"/>
        <end position="124"/>
    </location>
</feature>
<dbReference type="Proteomes" id="UP000030649">
    <property type="component" value="Unassembled WGS sequence"/>
</dbReference>
<feature type="transmembrane region" description="Helical" evidence="7">
    <location>
        <begin position="18"/>
        <end position="36"/>
    </location>
</feature>
<organism evidence="8 9">
    <name type="scientific">Haloquadratum walsbyi J07HQW1</name>
    <dbReference type="NCBI Taxonomy" id="1238424"/>
    <lineage>
        <taxon>Archaea</taxon>
        <taxon>Methanobacteriati</taxon>
        <taxon>Methanobacteriota</taxon>
        <taxon>Stenosarchaea group</taxon>
        <taxon>Halobacteria</taxon>
        <taxon>Halobacteriales</taxon>
        <taxon>Haloferacaceae</taxon>
        <taxon>Haloquadratum</taxon>
    </lineage>
</organism>
<feature type="transmembrane region" description="Helical" evidence="7">
    <location>
        <begin position="183"/>
        <end position="207"/>
    </location>
</feature>
<feature type="transmembrane region" description="Helical" evidence="7">
    <location>
        <begin position="572"/>
        <end position="595"/>
    </location>
</feature>
<keyword evidence="2" id="KW-0813">Transport</keyword>
<dbReference type="GO" id="GO:0022857">
    <property type="term" value="F:transmembrane transporter activity"/>
    <property type="evidence" value="ECO:0007669"/>
    <property type="project" value="InterPro"/>
</dbReference>
<dbReference type="PANTHER" id="PTHR30047">
    <property type="entry name" value="HIGH-AFFINITY CHOLINE TRANSPORT PROTEIN-RELATED"/>
    <property type="match status" value="1"/>
</dbReference>
<dbReference type="EMBL" id="KE356560">
    <property type="protein sequence ID" value="ERG92274.1"/>
    <property type="molecule type" value="Genomic_DNA"/>
</dbReference>
<evidence type="ECO:0000256" key="1">
    <source>
        <dbReference type="ARBA" id="ARBA00004651"/>
    </source>
</evidence>